<dbReference type="Proteomes" id="UP000003653">
    <property type="component" value="Unassembled WGS sequence"/>
</dbReference>
<evidence type="ECO:0000313" key="2">
    <source>
        <dbReference type="EMBL" id="EFG75114.1"/>
    </source>
</evidence>
<organism evidence="2 3">
    <name type="scientific">Mycobacterium parascrofulaceum ATCC BAA-614</name>
    <dbReference type="NCBI Taxonomy" id="525368"/>
    <lineage>
        <taxon>Bacteria</taxon>
        <taxon>Bacillati</taxon>
        <taxon>Actinomycetota</taxon>
        <taxon>Actinomycetes</taxon>
        <taxon>Mycobacteriales</taxon>
        <taxon>Mycobacteriaceae</taxon>
        <taxon>Mycobacterium</taxon>
        <taxon>Mycobacterium simiae complex</taxon>
    </lineage>
</organism>
<accession>D5PFQ1</accession>
<name>D5PFQ1_9MYCO</name>
<dbReference type="HOGENOM" id="CLU_3292741_0_0_11"/>
<protein>
    <submittedName>
        <fullName evidence="2">Uncharacterized protein</fullName>
    </submittedName>
</protein>
<evidence type="ECO:0000313" key="3">
    <source>
        <dbReference type="Proteomes" id="UP000003653"/>
    </source>
</evidence>
<evidence type="ECO:0000256" key="1">
    <source>
        <dbReference type="SAM" id="MobiDB-lite"/>
    </source>
</evidence>
<comment type="caution">
    <text evidence="2">The sequence shown here is derived from an EMBL/GenBank/DDBJ whole genome shotgun (WGS) entry which is preliminary data.</text>
</comment>
<feature type="compositionally biased region" description="Polar residues" evidence="1">
    <location>
        <begin position="1"/>
        <end position="11"/>
    </location>
</feature>
<feature type="region of interest" description="Disordered" evidence="1">
    <location>
        <begin position="1"/>
        <end position="40"/>
    </location>
</feature>
<dbReference type="AlphaFoldDB" id="D5PFQ1"/>
<dbReference type="EMBL" id="ADNV01000337">
    <property type="protein sequence ID" value="EFG75114.1"/>
    <property type="molecule type" value="Genomic_DNA"/>
</dbReference>
<sequence>MQQYTVPSGTVHSPMLPPRKQLMTPNSQFGYRSRGQAGRR</sequence>
<reference evidence="2 3" key="1">
    <citation type="submission" date="2010-04" db="EMBL/GenBank/DDBJ databases">
        <authorList>
            <person name="Muzny D."/>
            <person name="Qin X."/>
            <person name="Deng J."/>
            <person name="Jiang H."/>
            <person name="Liu Y."/>
            <person name="Qu J."/>
            <person name="Song X.-Z."/>
            <person name="Zhang L."/>
            <person name="Thornton R."/>
            <person name="Coyle M."/>
            <person name="Francisco L."/>
            <person name="Jackson L."/>
            <person name="Javaid M."/>
            <person name="Korchina V."/>
            <person name="Kovar C."/>
            <person name="Mata R."/>
            <person name="Mathew T."/>
            <person name="Ngo R."/>
            <person name="Nguyen L."/>
            <person name="Nguyen N."/>
            <person name="Okwuonu G."/>
            <person name="Ongeri F."/>
            <person name="Pham C."/>
            <person name="Simmons D."/>
            <person name="Wilczek-Boney K."/>
            <person name="Hale W."/>
            <person name="Jakkamsetti A."/>
            <person name="Pham P."/>
            <person name="Ruth R."/>
            <person name="San Lucas F."/>
            <person name="Warren J."/>
            <person name="Zhang J."/>
            <person name="Zhao Z."/>
            <person name="Zhou C."/>
            <person name="Zhu D."/>
            <person name="Lee S."/>
            <person name="Bess C."/>
            <person name="Blankenburg K."/>
            <person name="Forbes L."/>
            <person name="Fu Q."/>
            <person name="Gubbala S."/>
            <person name="Hirani K."/>
            <person name="Jayaseelan J.C."/>
            <person name="Lara F."/>
            <person name="Munidasa M."/>
            <person name="Palculict T."/>
            <person name="Patil S."/>
            <person name="Pu L.-L."/>
            <person name="Saada N."/>
            <person name="Tang L."/>
            <person name="Weissenberger G."/>
            <person name="Zhu Y."/>
            <person name="Hemphill L."/>
            <person name="Shang Y."/>
            <person name="Youmans B."/>
            <person name="Ayvaz T."/>
            <person name="Ross M."/>
            <person name="Santibanez J."/>
            <person name="Aqrawi P."/>
            <person name="Gross S."/>
            <person name="Joshi V."/>
            <person name="Fowler G."/>
            <person name="Nazareth L."/>
            <person name="Reid J."/>
            <person name="Worley K."/>
            <person name="Petrosino J."/>
            <person name="Highlander S."/>
            <person name="Gibbs R."/>
        </authorList>
    </citation>
    <scope>NUCLEOTIDE SEQUENCE [LARGE SCALE GENOMIC DNA]</scope>
    <source>
        <strain evidence="2 3">ATCC BAA-614</strain>
    </source>
</reference>
<proteinExistence type="predicted"/>
<keyword evidence="3" id="KW-1185">Reference proteome</keyword>
<gene>
    <name evidence="2" type="ORF">HMPREF0591_4995</name>
</gene>